<name>A0A2T5B3H7_MYCDI</name>
<dbReference type="InterPro" id="IPR037682">
    <property type="entry name" value="TonB_C"/>
</dbReference>
<evidence type="ECO:0000256" key="6">
    <source>
        <dbReference type="ARBA" id="ARBA00022692"/>
    </source>
</evidence>
<dbReference type="SUPFAM" id="SSF74653">
    <property type="entry name" value="TolA/TonB C-terminal domain"/>
    <property type="match status" value="1"/>
</dbReference>
<evidence type="ECO:0000256" key="5">
    <source>
        <dbReference type="ARBA" id="ARBA00022519"/>
    </source>
</evidence>
<keyword evidence="13" id="KW-1185">Reference proteome</keyword>
<evidence type="ECO:0000256" key="3">
    <source>
        <dbReference type="ARBA" id="ARBA00022448"/>
    </source>
</evidence>
<keyword evidence="5" id="KW-0997">Cell inner membrane</keyword>
<keyword evidence="8" id="KW-1133">Transmembrane helix</keyword>
<evidence type="ECO:0000256" key="8">
    <source>
        <dbReference type="ARBA" id="ARBA00022989"/>
    </source>
</evidence>
<keyword evidence="6" id="KW-0812">Transmembrane</keyword>
<gene>
    <name evidence="12" type="ORF">C7449_106205</name>
</gene>
<dbReference type="GO" id="GO:0031992">
    <property type="term" value="F:energy transducer activity"/>
    <property type="evidence" value="ECO:0007669"/>
    <property type="project" value="TreeGrafter"/>
</dbReference>
<feature type="region of interest" description="Disordered" evidence="10">
    <location>
        <begin position="45"/>
        <end position="73"/>
    </location>
</feature>
<sequence length="449" mass="46101">MAYLDPAFSTQGLAWSMDRFGAMPAEPDDPRILIRGGALPWGRGDSLERTTLTPASATLGTAPGEPLDSRTRPAEQRRKWKAALVASCLLHLATAAFLLAETHDAVMIAGSEQAGVMLLGNAPNDQSAAGASSEMPAVRITLVSMLEPKPVQTVTAASVPAAEAAEPVEAEVAEAAVTVETPVAPPAEAVAVEPEPVTPVVERAAAESIKEVPYGAAANPAPEILTALQPIEDETAVPLPAGQVPEQPEPAGAKPIESAEAKEGATGERVVAETVKPAPFEKMVVAKAEQPRKKPARKRERKAERAPPKAAAQRPKSGSGGNSEADARRGAAQGEAGGTTVSASKGGAASAAGNAAVSNYPGKVAARLRRAVRGISSLARTKARSDVRVSFVVDASGGVGRIRIVRGSGSPELDEAALAVVRRAAPFPPIPPQAGRSSWAFTLPLGIAR</sequence>
<dbReference type="Gene3D" id="3.30.1150.10">
    <property type="match status" value="1"/>
</dbReference>
<comment type="similarity">
    <text evidence="2">Belongs to the TonB family.</text>
</comment>
<accession>A0A2T5B3H7</accession>
<comment type="subcellular location">
    <subcellularLocation>
        <location evidence="1">Cell inner membrane</location>
        <topology evidence="1">Single-pass membrane protein</topology>
        <orientation evidence="1">Periplasmic side</orientation>
    </subcellularLocation>
</comment>
<keyword evidence="9" id="KW-0472">Membrane</keyword>
<evidence type="ECO:0000259" key="11">
    <source>
        <dbReference type="PROSITE" id="PS52015"/>
    </source>
</evidence>
<dbReference type="PANTHER" id="PTHR33446:SF2">
    <property type="entry name" value="PROTEIN TONB"/>
    <property type="match status" value="1"/>
</dbReference>
<dbReference type="RefSeq" id="WP_108003844.1">
    <property type="nucleotide sequence ID" value="NZ_JBHEEX010000005.1"/>
</dbReference>
<dbReference type="GO" id="GO:0098797">
    <property type="term" value="C:plasma membrane protein complex"/>
    <property type="evidence" value="ECO:0007669"/>
    <property type="project" value="TreeGrafter"/>
</dbReference>
<evidence type="ECO:0000256" key="4">
    <source>
        <dbReference type="ARBA" id="ARBA00022475"/>
    </source>
</evidence>
<evidence type="ECO:0000256" key="10">
    <source>
        <dbReference type="SAM" id="MobiDB-lite"/>
    </source>
</evidence>
<dbReference type="PANTHER" id="PTHR33446">
    <property type="entry name" value="PROTEIN TONB-RELATED"/>
    <property type="match status" value="1"/>
</dbReference>
<dbReference type="InterPro" id="IPR006260">
    <property type="entry name" value="TonB/TolA_C"/>
</dbReference>
<evidence type="ECO:0000256" key="2">
    <source>
        <dbReference type="ARBA" id="ARBA00006555"/>
    </source>
</evidence>
<dbReference type="AlphaFoldDB" id="A0A2T5B3H7"/>
<feature type="region of interest" description="Disordered" evidence="10">
    <location>
        <begin position="239"/>
        <end position="269"/>
    </location>
</feature>
<protein>
    <submittedName>
        <fullName evidence="12">Protein TonB</fullName>
    </submittedName>
</protein>
<feature type="domain" description="TonB C-terminal" evidence="11">
    <location>
        <begin position="359"/>
        <end position="449"/>
    </location>
</feature>
<dbReference type="Pfam" id="PF03544">
    <property type="entry name" value="TonB_C"/>
    <property type="match status" value="1"/>
</dbReference>
<dbReference type="GO" id="GO:0015031">
    <property type="term" value="P:protein transport"/>
    <property type="evidence" value="ECO:0007669"/>
    <property type="project" value="UniProtKB-KW"/>
</dbReference>
<feature type="compositionally biased region" description="Basic and acidic residues" evidence="10">
    <location>
        <begin position="257"/>
        <end position="266"/>
    </location>
</feature>
<comment type="caution">
    <text evidence="12">The sequence shown here is derived from an EMBL/GenBank/DDBJ whole genome shotgun (WGS) entry which is preliminary data.</text>
</comment>
<evidence type="ECO:0000313" key="12">
    <source>
        <dbReference type="EMBL" id="PTM93520.1"/>
    </source>
</evidence>
<reference evidence="12 13" key="1">
    <citation type="submission" date="2018-04" db="EMBL/GenBank/DDBJ databases">
        <title>Genomic Encyclopedia of Type Strains, Phase IV (KMG-IV): sequencing the most valuable type-strain genomes for metagenomic binning, comparative biology and taxonomic classification.</title>
        <authorList>
            <person name="Goeker M."/>
        </authorList>
    </citation>
    <scope>NUCLEOTIDE SEQUENCE [LARGE SCALE GENOMIC DNA]</scope>
    <source>
        <strain evidence="12 13">DSM 7138</strain>
    </source>
</reference>
<feature type="compositionally biased region" description="Low complexity" evidence="10">
    <location>
        <begin position="330"/>
        <end position="346"/>
    </location>
</feature>
<dbReference type="PROSITE" id="PS52015">
    <property type="entry name" value="TONB_CTD"/>
    <property type="match status" value="1"/>
</dbReference>
<dbReference type="NCBIfam" id="TIGR01352">
    <property type="entry name" value="tonB_Cterm"/>
    <property type="match status" value="1"/>
</dbReference>
<keyword evidence="4" id="KW-1003">Cell membrane</keyword>
<dbReference type="GO" id="GO:0055085">
    <property type="term" value="P:transmembrane transport"/>
    <property type="evidence" value="ECO:0007669"/>
    <property type="project" value="InterPro"/>
</dbReference>
<evidence type="ECO:0000256" key="7">
    <source>
        <dbReference type="ARBA" id="ARBA00022927"/>
    </source>
</evidence>
<dbReference type="InterPro" id="IPR051045">
    <property type="entry name" value="TonB-dependent_transducer"/>
</dbReference>
<dbReference type="Proteomes" id="UP000241247">
    <property type="component" value="Unassembled WGS sequence"/>
</dbReference>
<dbReference type="OrthoDB" id="8448705at2"/>
<proteinExistence type="inferred from homology"/>
<organism evidence="12 13">
    <name type="scientific">Mycoplana dimorpha</name>
    <dbReference type="NCBI Taxonomy" id="28320"/>
    <lineage>
        <taxon>Bacteria</taxon>
        <taxon>Pseudomonadati</taxon>
        <taxon>Pseudomonadota</taxon>
        <taxon>Alphaproteobacteria</taxon>
        <taxon>Hyphomicrobiales</taxon>
        <taxon>Rhizobiaceae</taxon>
        <taxon>Mycoplana</taxon>
    </lineage>
</organism>
<keyword evidence="3" id="KW-0813">Transport</keyword>
<dbReference type="EMBL" id="PZZZ01000006">
    <property type="protein sequence ID" value="PTM93520.1"/>
    <property type="molecule type" value="Genomic_DNA"/>
</dbReference>
<keyword evidence="7" id="KW-0653">Protein transport</keyword>
<feature type="region of interest" description="Disordered" evidence="10">
    <location>
        <begin position="282"/>
        <end position="346"/>
    </location>
</feature>
<evidence type="ECO:0000256" key="1">
    <source>
        <dbReference type="ARBA" id="ARBA00004383"/>
    </source>
</evidence>
<feature type="compositionally biased region" description="Polar residues" evidence="10">
    <location>
        <begin position="49"/>
        <end position="59"/>
    </location>
</feature>
<evidence type="ECO:0000256" key="9">
    <source>
        <dbReference type="ARBA" id="ARBA00023136"/>
    </source>
</evidence>
<evidence type="ECO:0000313" key="13">
    <source>
        <dbReference type="Proteomes" id="UP000241247"/>
    </source>
</evidence>